<evidence type="ECO:0000256" key="6">
    <source>
        <dbReference type="SAM" id="MobiDB-lite"/>
    </source>
</evidence>
<evidence type="ECO:0000256" key="3">
    <source>
        <dbReference type="ARBA" id="ARBA00022741"/>
    </source>
</evidence>
<feature type="region of interest" description="Disordered" evidence="6">
    <location>
        <begin position="22"/>
        <end position="62"/>
    </location>
</feature>
<keyword evidence="2 8" id="KW-0808">Transferase</keyword>
<dbReference type="InterPro" id="IPR000719">
    <property type="entry name" value="Prot_kinase_dom"/>
</dbReference>
<accession>A0A1X7AHL5</accession>
<dbReference type="InterPro" id="IPR008271">
    <property type="entry name" value="Ser/Thr_kinase_AS"/>
</dbReference>
<sequence>MPTRKGVSGESSKGWSIAALFSRRKKNQSQPVTGQSAGKKVEATAQPAPQINQKETASVRKPSAAVLDRNVSVLEELPVFDWHKKRLVIPKHIDGGIRCQLTDFGTNTVFTGTASSVESDQRLGKPISSRDQARLLPRCLASGSNGCVEACTVDGVPAVAKRSYCLLLDPVSGQVMYPDANGIMREVGVLAGLNKLGGNHPGLSHIVPFLGAGVSKSGEPLIYLGRAEGSLEKQLESGPLPLDKVLDYGRGLFAGLSCLASFSLTHQDIKPANLLIKDGKLLLADFGETTSHKGFASVGIDGKALKPSDRVAGSKELKPFHADFENPQPASDIWAAGLSLLTMMNPDVLLDPKSEFLGRFHDYSHGNKPFKLLTEEEQSQLRANIHQGIDEIVDGYLTREQAAIYEETLKEVLYAVFEPDASKRLTAIQGEMVMRQLHKIWFKGPRVPQSH</sequence>
<evidence type="ECO:0000256" key="1">
    <source>
        <dbReference type="ARBA" id="ARBA00012513"/>
    </source>
</evidence>
<dbReference type="PANTHER" id="PTHR43671">
    <property type="entry name" value="SERINE/THREONINE-PROTEIN KINASE NEK"/>
    <property type="match status" value="1"/>
</dbReference>
<evidence type="ECO:0000256" key="2">
    <source>
        <dbReference type="ARBA" id="ARBA00022679"/>
    </source>
</evidence>
<reference evidence="8 9" key="1">
    <citation type="submission" date="2017-03" db="EMBL/GenBank/DDBJ databases">
        <authorList>
            <person name="Afonso C.L."/>
            <person name="Miller P.J."/>
            <person name="Scott M.A."/>
            <person name="Spackman E."/>
            <person name="Goraichik I."/>
            <person name="Dimitrov K.M."/>
            <person name="Suarez D.L."/>
            <person name="Swayne D.E."/>
        </authorList>
    </citation>
    <scope>NUCLEOTIDE SEQUENCE [LARGE SCALE GENOMIC DNA]</scope>
    <source>
        <strain evidence="8">SB41UT1</strain>
    </source>
</reference>
<dbReference type="EMBL" id="FWPT01000003">
    <property type="protein sequence ID" value="SMA43104.1"/>
    <property type="molecule type" value="Genomic_DNA"/>
</dbReference>
<organism evidence="8 9">
    <name type="scientific">Parendozoicomonas haliclonae</name>
    <dbReference type="NCBI Taxonomy" id="1960125"/>
    <lineage>
        <taxon>Bacteria</taxon>
        <taxon>Pseudomonadati</taxon>
        <taxon>Pseudomonadota</taxon>
        <taxon>Gammaproteobacteria</taxon>
        <taxon>Oceanospirillales</taxon>
        <taxon>Endozoicomonadaceae</taxon>
        <taxon>Parendozoicomonas</taxon>
    </lineage>
</organism>
<evidence type="ECO:0000259" key="7">
    <source>
        <dbReference type="PROSITE" id="PS50011"/>
    </source>
</evidence>
<dbReference type="InterPro" id="IPR011009">
    <property type="entry name" value="Kinase-like_dom_sf"/>
</dbReference>
<dbReference type="SUPFAM" id="SSF56112">
    <property type="entry name" value="Protein kinase-like (PK-like)"/>
    <property type="match status" value="1"/>
</dbReference>
<dbReference type="PROSITE" id="PS50011">
    <property type="entry name" value="PROTEIN_KINASE_DOM"/>
    <property type="match status" value="1"/>
</dbReference>
<gene>
    <name evidence="8" type="primary">pknK</name>
    <name evidence="8" type="ORF">EHSB41UT_01555</name>
</gene>
<proteinExistence type="predicted"/>
<dbReference type="RefSeq" id="WP_087108539.1">
    <property type="nucleotide sequence ID" value="NZ_CBCSCN010000008.1"/>
</dbReference>
<keyword evidence="5" id="KW-0067">ATP-binding</keyword>
<evidence type="ECO:0000313" key="8">
    <source>
        <dbReference type="EMBL" id="SMA43104.1"/>
    </source>
</evidence>
<evidence type="ECO:0000256" key="4">
    <source>
        <dbReference type="ARBA" id="ARBA00022777"/>
    </source>
</evidence>
<keyword evidence="4 8" id="KW-0418">Kinase</keyword>
<evidence type="ECO:0000256" key="5">
    <source>
        <dbReference type="ARBA" id="ARBA00022840"/>
    </source>
</evidence>
<dbReference type="OrthoDB" id="9801841at2"/>
<protein>
    <recommendedName>
        <fullName evidence="1">non-specific serine/threonine protein kinase</fullName>
        <ecNumber evidence="1">2.7.11.1</ecNumber>
    </recommendedName>
</protein>
<evidence type="ECO:0000313" key="9">
    <source>
        <dbReference type="Proteomes" id="UP000196573"/>
    </source>
</evidence>
<dbReference type="Pfam" id="PF00069">
    <property type="entry name" value="Pkinase"/>
    <property type="match status" value="1"/>
</dbReference>
<dbReference type="InterPro" id="IPR050660">
    <property type="entry name" value="NEK_Ser/Thr_kinase"/>
</dbReference>
<keyword evidence="9" id="KW-1185">Reference proteome</keyword>
<dbReference type="SMART" id="SM00220">
    <property type="entry name" value="S_TKc"/>
    <property type="match status" value="1"/>
</dbReference>
<dbReference type="EC" id="2.7.11.1" evidence="1"/>
<dbReference type="Proteomes" id="UP000196573">
    <property type="component" value="Unassembled WGS sequence"/>
</dbReference>
<dbReference type="PROSITE" id="PS00108">
    <property type="entry name" value="PROTEIN_KINASE_ST"/>
    <property type="match status" value="1"/>
</dbReference>
<dbReference type="Gene3D" id="1.10.510.10">
    <property type="entry name" value="Transferase(Phosphotransferase) domain 1"/>
    <property type="match status" value="1"/>
</dbReference>
<dbReference type="PANTHER" id="PTHR43671:SF13">
    <property type="entry name" value="SERINE_THREONINE-PROTEIN KINASE NEK2"/>
    <property type="match status" value="1"/>
</dbReference>
<name>A0A1X7AHL5_9GAMM</name>
<keyword evidence="3" id="KW-0547">Nucleotide-binding</keyword>
<dbReference type="GO" id="GO:0005524">
    <property type="term" value="F:ATP binding"/>
    <property type="evidence" value="ECO:0007669"/>
    <property type="project" value="UniProtKB-KW"/>
</dbReference>
<dbReference type="AlphaFoldDB" id="A0A1X7AHL5"/>
<feature type="domain" description="Protein kinase" evidence="7">
    <location>
        <begin position="134"/>
        <end position="442"/>
    </location>
</feature>
<dbReference type="GO" id="GO:0004674">
    <property type="term" value="F:protein serine/threonine kinase activity"/>
    <property type="evidence" value="ECO:0007669"/>
    <property type="project" value="UniProtKB-EC"/>
</dbReference>
<feature type="compositionally biased region" description="Polar residues" evidence="6">
    <location>
        <begin position="47"/>
        <end position="56"/>
    </location>
</feature>